<dbReference type="Pfam" id="PF03031">
    <property type="entry name" value="NIF"/>
    <property type="match status" value="1"/>
</dbReference>
<dbReference type="PANTHER" id="PTHR12210">
    <property type="entry name" value="DULLARD PROTEIN PHOSPHATASE"/>
    <property type="match status" value="1"/>
</dbReference>
<keyword evidence="3" id="KW-1185">Reference proteome</keyword>
<dbReference type="Gene3D" id="3.40.50.1000">
    <property type="entry name" value="HAD superfamily/HAD-like"/>
    <property type="match status" value="1"/>
</dbReference>
<dbReference type="PROSITE" id="PS50969">
    <property type="entry name" value="FCP1"/>
    <property type="match status" value="1"/>
</dbReference>
<accession>A0ABM1EXI0</accession>
<protein>
    <submittedName>
        <fullName evidence="4">CTD small phosphatase-like protein 2</fullName>
    </submittedName>
</protein>
<feature type="region of interest" description="Disordered" evidence="1">
    <location>
        <begin position="1"/>
        <end position="48"/>
    </location>
</feature>
<feature type="compositionally biased region" description="Basic residues" evidence="1">
    <location>
        <begin position="146"/>
        <end position="164"/>
    </location>
</feature>
<evidence type="ECO:0000259" key="2">
    <source>
        <dbReference type="PROSITE" id="PS50969"/>
    </source>
</evidence>
<gene>
    <name evidence="4" type="primary">LOC106816796</name>
</gene>
<dbReference type="Proteomes" id="UP000695022">
    <property type="component" value="Unplaced"/>
</dbReference>
<evidence type="ECO:0000313" key="3">
    <source>
        <dbReference type="Proteomes" id="UP000695022"/>
    </source>
</evidence>
<dbReference type="InterPro" id="IPR023214">
    <property type="entry name" value="HAD_sf"/>
</dbReference>
<dbReference type="SMART" id="SM00577">
    <property type="entry name" value="CPDc"/>
    <property type="match status" value="1"/>
</dbReference>
<dbReference type="InterPro" id="IPR011948">
    <property type="entry name" value="Dullard_phosphatase"/>
</dbReference>
<dbReference type="SUPFAM" id="SSF56784">
    <property type="entry name" value="HAD-like"/>
    <property type="match status" value="1"/>
</dbReference>
<sequence length="570" mass="63423">MRLRARPAAHAATPQPAGRRQGAMRSPPANSSAKRKRTDTEATVESPESMCLQNGECEEYTDIKNFTKAVVEVNTVSKRRRWDSAKKENRAANCAAPLVVNGCGDDCKDKCKDGFRCEANIGQTAGQETLPDLISSAPCTPVSTKKSARSRGRKPSGRRKRTKRSTLIGTLFSPIYQMFNGQKSAGETQNHKAASECSDSDCDVDTVANKINLEEQQKEQGGHTSHQGALGHASHQGAHGHASHQGVHGHSSHQGVHGQTSHQEVSPPASTDCRESGSCENEAFNARDGTDGTDGEMPAQALPNGGEGATCTSAVGESVPACREVVSPVYETYSYSGCYEYEGEPATEAGTYEEEWDVFDPYYFIKHLPPLTEEMRRRHPALPLRTRSSPEFSLVIDLDETLVHCSLNELEDADLTFPVLFQDVTYQVYVRTRPFLREFLERVSTLYEVVLFTASKKVYADKLLNLLDPEKKLIRYRLFREHCVCVQGNYIKDLNILGRDLARTMIIDNSPQAFGYQLDNGIPIESWFMDKSDTELLKLLPFLESLVKLGRDVRPLVRERFRIYELLPPD</sequence>
<organism evidence="3 4">
    <name type="scientific">Priapulus caudatus</name>
    <name type="common">Priapulid worm</name>
    <dbReference type="NCBI Taxonomy" id="37621"/>
    <lineage>
        <taxon>Eukaryota</taxon>
        <taxon>Metazoa</taxon>
        <taxon>Ecdysozoa</taxon>
        <taxon>Scalidophora</taxon>
        <taxon>Priapulida</taxon>
        <taxon>Priapulimorpha</taxon>
        <taxon>Priapulimorphida</taxon>
        <taxon>Priapulidae</taxon>
        <taxon>Priapulus</taxon>
    </lineage>
</organism>
<dbReference type="RefSeq" id="XP_014676901.1">
    <property type="nucleotide sequence ID" value="XM_014821415.1"/>
</dbReference>
<reference evidence="4" key="1">
    <citation type="submission" date="2025-08" db="UniProtKB">
        <authorList>
            <consortium name="RefSeq"/>
        </authorList>
    </citation>
    <scope>IDENTIFICATION</scope>
</reference>
<feature type="domain" description="FCP1 homology" evidence="2">
    <location>
        <begin position="387"/>
        <end position="546"/>
    </location>
</feature>
<dbReference type="InterPro" id="IPR004274">
    <property type="entry name" value="FCP1_dom"/>
</dbReference>
<dbReference type="InterPro" id="IPR050365">
    <property type="entry name" value="TIM50"/>
</dbReference>
<feature type="region of interest" description="Disordered" evidence="1">
    <location>
        <begin position="129"/>
        <end position="167"/>
    </location>
</feature>
<dbReference type="InterPro" id="IPR036412">
    <property type="entry name" value="HAD-like_sf"/>
</dbReference>
<dbReference type="CDD" id="cd07521">
    <property type="entry name" value="HAD_FCP1-like"/>
    <property type="match status" value="1"/>
</dbReference>
<dbReference type="GeneID" id="106816796"/>
<feature type="region of interest" description="Disordered" evidence="1">
    <location>
        <begin position="216"/>
        <end position="313"/>
    </location>
</feature>
<feature type="compositionally biased region" description="Low complexity" evidence="1">
    <location>
        <begin position="226"/>
        <end position="263"/>
    </location>
</feature>
<dbReference type="NCBIfam" id="TIGR02251">
    <property type="entry name" value="HIF-SF_euk"/>
    <property type="match status" value="1"/>
</dbReference>
<evidence type="ECO:0000256" key="1">
    <source>
        <dbReference type="SAM" id="MobiDB-lite"/>
    </source>
</evidence>
<proteinExistence type="predicted"/>
<name>A0ABM1EXI0_PRICU</name>
<evidence type="ECO:0000313" key="4">
    <source>
        <dbReference type="RefSeq" id="XP_014676901.1"/>
    </source>
</evidence>